<dbReference type="SUPFAM" id="SSF75304">
    <property type="entry name" value="Amidase signature (AS) enzymes"/>
    <property type="match status" value="1"/>
</dbReference>
<dbReference type="InterPro" id="IPR036928">
    <property type="entry name" value="AS_sf"/>
</dbReference>
<reference evidence="5" key="1">
    <citation type="submission" date="2016-10" db="EMBL/GenBank/DDBJ databases">
        <authorList>
            <person name="Varghese N."/>
            <person name="Submissions S."/>
        </authorList>
    </citation>
    <scope>NUCLEOTIDE SEQUENCE [LARGE SCALE GENOMIC DNA]</scope>
    <source>
        <strain evidence="5">BS3782</strain>
    </source>
</reference>
<dbReference type="PANTHER" id="PTHR42678:SF34">
    <property type="entry name" value="OS04G0183300 PROTEIN"/>
    <property type="match status" value="1"/>
</dbReference>
<feature type="chain" id="PRO_5044543819" evidence="1">
    <location>
        <begin position="27"/>
        <end position="510"/>
    </location>
</feature>
<feature type="domain" description="Amidase" evidence="2">
    <location>
        <begin position="61"/>
        <end position="489"/>
    </location>
</feature>
<feature type="signal peptide" evidence="1">
    <location>
        <begin position="1"/>
        <end position="26"/>
    </location>
</feature>
<evidence type="ECO:0000259" key="2">
    <source>
        <dbReference type="Pfam" id="PF01425"/>
    </source>
</evidence>
<proteinExistence type="predicted"/>
<dbReference type="Proteomes" id="UP000434925">
    <property type="component" value="Unassembled WGS sequence"/>
</dbReference>
<organism evidence="4 5">
    <name type="scientific">Pseudomonas lini</name>
    <dbReference type="NCBI Taxonomy" id="163011"/>
    <lineage>
        <taxon>Bacteria</taxon>
        <taxon>Pseudomonadati</taxon>
        <taxon>Pseudomonadota</taxon>
        <taxon>Gammaproteobacteria</taxon>
        <taxon>Pseudomonadales</taxon>
        <taxon>Pseudomonadaceae</taxon>
        <taxon>Pseudomonas</taxon>
    </lineage>
</organism>
<dbReference type="RefSeq" id="WP_048394128.1">
    <property type="nucleotide sequence ID" value="NZ_JYLB01000002.1"/>
</dbReference>
<keyword evidence="5" id="KW-1185">Reference proteome</keyword>
<dbReference type="Proteomes" id="UP000182814">
    <property type="component" value="Chromosome I"/>
</dbReference>
<accession>A0A0J6HB27</accession>
<dbReference type="Gene3D" id="3.90.1300.10">
    <property type="entry name" value="Amidase signature (AS) domain"/>
    <property type="match status" value="1"/>
</dbReference>
<gene>
    <name evidence="3" type="ORF">F7R14_08055</name>
    <name evidence="4" type="ORF">SAMN04490191_5702</name>
</gene>
<dbReference type="EMBL" id="VZPO01000003">
    <property type="protein sequence ID" value="KAB0506048.1"/>
    <property type="molecule type" value="Genomic_DNA"/>
</dbReference>
<dbReference type="Pfam" id="PF01425">
    <property type="entry name" value="Amidase"/>
    <property type="match status" value="1"/>
</dbReference>
<evidence type="ECO:0000313" key="4">
    <source>
        <dbReference type="EMBL" id="SDT63232.1"/>
    </source>
</evidence>
<evidence type="ECO:0000313" key="5">
    <source>
        <dbReference type="Proteomes" id="UP000182814"/>
    </source>
</evidence>
<evidence type="ECO:0000313" key="6">
    <source>
        <dbReference type="Proteomes" id="UP000434925"/>
    </source>
</evidence>
<evidence type="ECO:0000313" key="3">
    <source>
        <dbReference type="EMBL" id="KAB0506048.1"/>
    </source>
</evidence>
<dbReference type="PATRIC" id="fig|163011.3.peg.2287"/>
<sequence length="510" mass="54034">MKDCFKKRMTVLAQAILISVTGIAYADDIAATSTAVNALEYASVSELTAQMERNELTSVALVKHLQARIEALDKQGPAINAIMELNPQAIEIATALDKEREDGKVRGPLHGIPVLLKDNVDTADTMQTSAGSLAMIGQPAANDAFVVKRLRDAGAVILGKTNMSEWAYVRQMGLPHGWSGRGGQGKNPHVLGGEICGSSSGSAAGVAAGFAPLAIATETNGSITCPASANGVVGVKPTLGLFSRSGIIPITRLQDTPGTMTRTVRDAALMFNALQGVDASDAATGDAPVGIDYTALLATDALKGKRIGYPVEYTGPNGTVLRPDFQFLMALATLEEQGATLVPLKVRLPNIDGYFNALMAGMKHELPEYLASRSGLPIQTLQALIDFNELNPGPEGYGQQMLKEINELDMTHAQATELFAAFTADFKGAIDEQLTEHNLDALVADADGYSQFSAAAAGYPAITLPSGMNGDLPTSVFFYGPRWSEPKLLALAYSYEQASLERQDPAFKQQ</sequence>
<dbReference type="EMBL" id="LT629746">
    <property type="protein sequence ID" value="SDT63232.1"/>
    <property type="molecule type" value="Genomic_DNA"/>
</dbReference>
<keyword evidence="1" id="KW-0732">Signal</keyword>
<reference evidence="4" key="2">
    <citation type="submission" date="2016-10" db="EMBL/GenBank/DDBJ databases">
        <authorList>
            <person name="de Groot N.N."/>
        </authorList>
    </citation>
    <scope>NUCLEOTIDE SEQUENCE [LARGE SCALE GENOMIC DNA]</scope>
    <source>
        <strain evidence="4">BS3782</strain>
    </source>
</reference>
<dbReference type="AlphaFoldDB" id="A0A0J6HB27"/>
<name>A0A0J6HB27_9PSED</name>
<protein>
    <submittedName>
        <fullName evidence="4">Amidase</fullName>
    </submittedName>
</protein>
<evidence type="ECO:0000256" key="1">
    <source>
        <dbReference type="SAM" id="SignalP"/>
    </source>
</evidence>
<dbReference type="InterPro" id="IPR023631">
    <property type="entry name" value="Amidase_dom"/>
</dbReference>
<reference evidence="3 6" key="3">
    <citation type="submission" date="2019-09" db="EMBL/GenBank/DDBJ databases">
        <title>Draft genome sequences of 48 bacterial type strains from the CCUG.</title>
        <authorList>
            <person name="Tunovic T."/>
            <person name="Pineiro-Iglesias B."/>
            <person name="Unosson C."/>
            <person name="Inganas E."/>
            <person name="Ohlen M."/>
            <person name="Cardew S."/>
            <person name="Jensie-Markopoulos S."/>
            <person name="Salva-Serra F."/>
            <person name="Jaen-Luchoro D."/>
            <person name="Karlsson R."/>
            <person name="Svensson-Stadler L."/>
            <person name="Chun J."/>
            <person name="Moore E."/>
        </authorList>
    </citation>
    <scope>NUCLEOTIDE SEQUENCE [LARGE SCALE GENOMIC DNA]</scope>
    <source>
        <strain evidence="3 6">CCUG 51522</strain>
    </source>
</reference>
<dbReference type="PANTHER" id="PTHR42678">
    <property type="entry name" value="AMIDASE"/>
    <property type="match status" value="1"/>
</dbReference>